<reference evidence="2" key="2">
    <citation type="journal article" date="2019" name="IMA Fungus">
        <title>Genome sequencing and comparison of five Tilletia species to identify candidate genes for the detection of regulated species infecting wheat.</title>
        <authorList>
            <person name="Nguyen H.D.T."/>
            <person name="Sultana T."/>
            <person name="Kesanakurti P."/>
            <person name="Hambleton S."/>
        </authorList>
    </citation>
    <scope>NUCLEOTIDE SEQUENCE</scope>
    <source>
        <strain evidence="2">DAOMC 236422</strain>
    </source>
</reference>
<protein>
    <submittedName>
        <fullName evidence="2">Uncharacterized protein</fullName>
    </submittedName>
</protein>
<dbReference type="AlphaFoldDB" id="A0A8X7N1Q9"/>
<dbReference type="EMBL" id="LWDG02001023">
    <property type="protein sequence ID" value="KAE8261283.1"/>
    <property type="molecule type" value="Genomic_DNA"/>
</dbReference>
<comment type="caution">
    <text evidence="2">The sequence shown here is derived from an EMBL/GenBank/DDBJ whole genome shotgun (WGS) entry which is preliminary data.</text>
</comment>
<feature type="region of interest" description="Disordered" evidence="1">
    <location>
        <begin position="74"/>
        <end position="128"/>
    </location>
</feature>
<feature type="compositionally biased region" description="Low complexity" evidence="1">
    <location>
        <begin position="21"/>
        <end position="49"/>
    </location>
</feature>
<feature type="compositionally biased region" description="Low complexity" evidence="1">
    <location>
        <begin position="117"/>
        <end position="126"/>
    </location>
</feature>
<accession>A0A8X7N1Q9</accession>
<dbReference type="Proteomes" id="UP000078113">
    <property type="component" value="Unassembled WGS sequence"/>
</dbReference>
<evidence type="ECO:0000313" key="2">
    <source>
        <dbReference type="EMBL" id="KAE8261283.1"/>
    </source>
</evidence>
<sequence length="149" mass="15380">MRFGSIGTERCPEEVEDVSDSESSASEQSGQHSHTSGPSSSTTPGHPGSLGLTPAPLPDDARLDSAVRRVEDAVVHPPEEGSTVRTEAPCSPSHGVRLSLSPFRPTEGSSPSAASDTPPNITPPITVNAAPEAVARPLWTAPAACQPRL</sequence>
<evidence type="ECO:0000313" key="3">
    <source>
        <dbReference type="Proteomes" id="UP000078113"/>
    </source>
</evidence>
<evidence type="ECO:0000256" key="1">
    <source>
        <dbReference type="SAM" id="MobiDB-lite"/>
    </source>
</evidence>
<name>A0A8X7N1Q9_9BASI</name>
<reference evidence="2" key="1">
    <citation type="submission" date="2016-04" db="EMBL/GenBank/DDBJ databases">
        <authorList>
            <person name="Nguyen H.D."/>
            <person name="Samba Siva P."/>
            <person name="Cullis J."/>
            <person name="Levesque C.A."/>
            <person name="Hambleton S."/>
        </authorList>
    </citation>
    <scope>NUCLEOTIDE SEQUENCE</scope>
    <source>
        <strain evidence="2">DAOMC 236422</strain>
    </source>
</reference>
<organism evidence="2 3">
    <name type="scientific">Tilletia walkeri</name>
    <dbReference type="NCBI Taxonomy" id="117179"/>
    <lineage>
        <taxon>Eukaryota</taxon>
        <taxon>Fungi</taxon>
        <taxon>Dikarya</taxon>
        <taxon>Basidiomycota</taxon>
        <taxon>Ustilaginomycotina</taxon>
        <taxon>Exobasidiomycetes</taxon>
        <taxon>Tilletiales</taxon>
        <taxon>Tilletiaceae</taxon>
        <taxon>Tilletia</taxon>
    </lineage>
</organism>
<gene>
    <name evidence="2" type="ORF">A4X09_0g7683</name>
</gene>
<keyword evidence="3" id="KW-1185">Reference proteome</keyword>
<feature type="region of interest" description="Disordered" evidence="1">
    <location>
        <begin position="1"/>
        <end position="61"/>
    </location>
</feature>
<proteinExistence type="predicted"/>